<accession>A0A835R9W0</accession>
<dbReference type="Proteomes" id="UP000639772">
    <property type="component" value="Unassembled WGS sequence"/>
</dbReference>
<dbReference type="AlphaFoldDB" id="A0A835R9W0"/>
<name>A0A835R9W0_VANPL</name>
<comment type="caution">
    <text evidence="1">The sequence shown here is derived from an EMBL/GenBank/DDBJ whole genome shotgun (WGS) entry which is preliminary data.</text>
</comment>
<dbReference type="OrthoDB" id="207084at2759"/>
<reference evidence="1 2" key="1">
    <citation type="journal article" date="2020" name="Nat. Food">
        <title>A phased Vanilla planifolia genome enables genetic improvement of flavour and production.</title>
        <authorList>
            <person name="Hasing T."/>
            <person name="Tang H."/>
            <person name="Brym M."/>
            <person name="Khazi F."/>
            <person name="Huang T."/>
            <person name="Chambers A.H."/>
        </authorList>
    </citation>
    <scope>NUCLEOTIDE SEQUENCE [LARGE SCALE GENOMIC DNA]</scope>
    <source>
        <tissue evidence="1">Leaf</tissue>
    </source>
</reference>
<sequence length="107" mass="11727">MSRHRYPSEACRLFSRTDFTKLKASLTQCRSSNDFEASEVDVSIKTCSNNSDQVKKINTSILPAKEKKASDGARSKKSTLKAILGEALSYGPALAEHIILDADLAHI</sequence>
<evidence type="ECO:0000313" key="2">
    <source>
        <dbReference type="Proteomes" id="UP000639772"/>
    </source>
</evidence>
<protein>
    <submittedName>
        <fullName evidence="1">Uncharacterized protein</fullName>
    </submittedName>
</protein>
<gene>
    <name evidence="1" type="ORF">HPP92_010666</name>
</gene>
<evidence type="ECO:0000313" key="1">
    <source>
        <dbReference type="EMBL" id="KAG0482582.1"/>
    </source>
</evidence>
<proteinExistence type="predicted"/>
<dbReference type="EMBL" id="JADCNM010000005">
    <property type="protein sequence ID" value="KAG0482582.1"/>
    <property type="molecule type" value="Genomic_DNA"/>
</dbReference>
<organism evidence="1 2">
    <name type="scientific">Vanilla planifolia</name>
    <name type="common">Vanilla</name>
    <dbReference type="NCBI Taxonomy" id="51239"/>
    <lineage>
        <taxon>Eukaryota</taxon>
        <taxon>Viridiplantae</taxon>
        <taxon>Streptophyta</taxon>
        <taxon>Embryophyta</taxon>
        <taxon>Tracheophyta</taxon>
        <taxon>Spermatophyta</taxon>
        <taxon>Magnoliopsida</taxon>
        <taxon>Liliopsida</taxon>
        <taxon>Asparagales</taxon>
        <taxon>Orchidaceae</taxon>
        <taxon>Vanilloideae</taxon>
        <taxon>Vanilleae</taxon>
        <taxon>Vanilla</taxon>
    </lineage>
</organism>